<dbReference type="AlphaFoldDB" id="A0A0F9DE25"/>
<sequence length="137" mass="16206">MAKKSKYRNIPLFPKTKLELEEIRHELEGRSQKKRLSFDDVVSQLMKDYKDAHPTKFEREEKPNQKKNDGKSSLDNVKVGDLIPDLHNEEIEITDDLLEQMKIYEQETSSYAIYRNKITGKFIDFKGRKEKKSKKSN</sequence>
<organism evidence="2">
    <name type="scientific">marine sediment metagenome</name>
    <dbReference type="NCBI Taxonomy" id="412755"/>
    <lineage>
        <taxon>unclassified sequences</taxon>
        <taxon>metagenomes</taxon>
        <taxon>ecological metagenomes</taxon>
    </lineage>
</organism>
<evidence type="ECO:0000256" key="1">
    <source>
        <dbReference type="SAM" id="MobiDB-lite"/>
    </source>
</evidence>
<accession>A0A0F9DE25</accession>
<reference evidence="2" key="1">
    <citation type="journal article" date="2015" name="Nature">
        <title>Complex archaea that bridge the gap between prokaryotes and eukaryotes.</title>
        <authorList>
            <person name="Spang A."/>
            <person name="Saw J.H."/>
            <person name="Jorgensen S.L."/>
            <person name="Zaremba-Niedzwiedzka K."/>
            <person name="Martijn J."/>
            <person name="Lind A.E."/>
            <person name="van Eijk R."/>
            <person name="Schleper C."/>
            <person name="Guy L."/>
            <person name="Ettema T.J."/>
        </authorList>
    </citation>
    <scope>NUCLEOTIDE SEQUENCE</scope>
</reference>
<feature type="compositionally biased region" description="Basic and acidic residues" evidence="1">
    <location>
        <begin position="49"/>
        <end position="72"/>
    </location>
</feature>
<protein>
    <submittedName>
        <fullName evidence="2">Uncharacterized protein</fullName>
    </submittedName>
</protein>
<proteinExistence type="predicted"/>
<evidence type="ECO:0000313" key="2">
    <source>
        <dbReference type="EMBL" id="KKL51981.1"/>
    </source>
</evidence>
<comment type="caution">
    <text evidence="2">The sequence shown here is derived from an EMBL/GenBank/DDBJ whole genome shotgun (WGS) entry which is preliminary data.</text>
</comment>
<gene>
    <name evidence="2" type="ORF">LCGC14_2290040</name>
</gene>
<feature type="region of interest" description="Disordered" evidence="1">
    <location>
        <begin position="49"/>
        <end position="77"/>
    </location>
</feature>
<dbReference type="EMBL" id="LAZR01032052">
    <property type="protein sequence ID" value="KKL51981.1"/>
    <property type="molecule type" value="Genomic_DNA"/>
</dbReference>
<name>A0A0F9DE25_9ZZZZ</name>